<feature type="region of interest" description="Disordered" evidence="1">
    <location>
        <begin position="13"/>
        <end position="35"/>
    </location>
</feature>
<evidence type="ECO:0000313" key="2">
    <source>
        <dbReference type="EMBL" id="KAG0294650.1"/>
    </source>
</evidence>
<gene>
    <name evidence="2" type="ORF">BGZ96_000763</name>
</gene>
<evidence type="ECO:0000313" key="3">
    <source>
        <dbReference type="Proteomes" id="UP001194696"/>
    </source>
</evidence>
<name>A0ABQ7KAN4_9FUNG</name>
<keyword evidence="3" id="KW-1185">Reference proteome</keyword>
<dbReference type="PANTHER" id="PTHR38696:SF1">
    <property type="entry name" value="MEDIATOR OF RNA POLYMERASE II TRANSCRIPTION SUBUNIT 13"/>
    <property type="match status" value="1"/>
</dbReference>
<protein>
    <submittedName>
        <fullName evidence="2">Uncharacterized protein</fullName>
    </submittedName>
</protein>
<dbReference type="EMBL" id="JAAAIM010000111">
    <property type="protein sequence ID" value="KAG0294650.1"/>
    <property type="molecule type" value="Genomic_DNA"/>
</dbReference>
<organism evidence="2 3">
    <name type="scientific">Linnemannia gamsii</name>
    <dbReference type="NCBI Taxonomy" id="64522"/>
    <lineage>
        <taxon>Eukaryota</taxon>
        <taxon>Fungi</taxon>
        <taxon>Fungi incertae sedis</taxon>
        <taxon>Mucoromycota</taxon>
        <taxon>Mortierellomycotina</taxon>
        <taxon>Mortierellomycetes</taxon>
        <taxon>Mortierellales</taxon>
        <taxon>Mortierellaceae</taxon>
        <taxon>Linnemannia</taxon>
    </lineage>
</organism>
<proteinExistence type="predicted"/>
<sequence>MSDISEVIAQVMFKHSNSGAPKPPTQTRQQRQQQQNYPLPTTLCSVSLHDSNKIRVINAPPTLVPLLRQAIIGTWKEPIKQESHHPYSGGGIGTYEFMLGGKPWAPSKSGPLITSTNLVLALKRTMERADWSLVLASNLSRVREENDTFFFEWAAANGPKDGAPWLSSQAQSRALDADQMTLVGEFDHKDKKGHFPGAQEQVQELAEEGSVNLVNIELSGYDTIRVTSGAPVDLLTALRLAFLRHWSQGMEKENDKKQGVHEFLLAGCPFQTWGSETTIEVAMMIIQTLENMRLHGYKLVESTDLDIVGGSKGPQDKKEKKKEKKELLLIDSWVFRRIQQ</sequence>
<reference evidence="2 3" key="1">
    <citation type="journal article" date="2020" name="Fungal Divers.">
        <title>Resolving the Mortierellaceae phylogeny through synthesis of multi-gene phylogenetics and phylogenomics.</title>
        <authorList>
            <person name="Vandepol N."/>
            <person name="Liber J."/>
            <person name="Desiro A."/>
            <person name="Na H."/>
            <person name="Kennedy M."/>
            <person name="Barry K."/>
            <person name="Grigoriev I.V."/>
            <person name="Miller A.N."/>
            <person name="O'Donnell K."/>
            <person name="Stajich J.E."/>
            <person name="Bonito G."/>
        </authorList>
    </citation>
    <scope>NUCLEOTIDE SEQUENCE [LARGE SCALE GENOMIC DNA]</scope>
    <source>
        <strain evidence="2 3">AD045</strain>
    </source>
</reference>
<dbReference type="Proteomes" id="UP001194696">
    <property type="component" value="Unassembled WGS sequence"/>
</dbReference>
<comment type="caution">
    <text evidence="2">The sequence shown here is derived from an EMBL/GenBank/DDBJ whole genome shotgun (WGS) entry which is preliminary data.</text>
</comment>
<feature type="compositionally biased region" description="Low complexity" evidence="1">
    <location>
        <begin position="25"/>
        <end position="35"/>
    </location>
</feature>
<dbReference type="PANTHER" id="PTHR38696">
    <property type="entry name" value="MEDIATOR OF RNA POLYMERASE II TRANSCRIPTION SUBUNIT 13"/>
    <property type="match status" value="1"/>
</dbReference>
<accession>A0ABQ7KAN4</accession>
<evidence type="ECO:0000256" key="1">
    <source>
        <dbReference type="SAM" id="MobiDB-lite"/>
    </source>
</evidence>